<dbReference type="GO" id="GO:0016757">
    <property type="term" value="F:glycosyltransferase activity"/>
    <property type="evidence" value="ECO:0007669"/>
    <property type="project" value="InterPro"/>
</dbReference>
<dbReference type="HOGENOM" id="CLU_702917_0_0_1"/>
<dbReference type="EMBL" id="KB867963">
    <property type="protein sequence ID" value="EOD11730.1"/>
    <property type="molecule type" value="Genomic_DNA"/>
</dbReference>
<organism evidence="2">
    <name type="scientific">Emiliania huxleyi</name>
    <name type="common">Coccolithophore</name>
    <name type="synonym">Pontosphaera huxleyi</name>
    <dbReference type="NCBI Taxonomy" id="2903"/>
    <lineage>
        <taxon>Eukaryota</taxon>
        <taxon>Haptista</taxon>
        <taxon>Haptophyta</taxon>
        <taxon>Prymnesiophyceae</taxon>
        <taxon>Isochrysidales</taxon>
        <taxon>Noelaerhabdaceae</taxon>
        <taxon>Emiliania</taxon>
    </lineage>
</organism>
<dbReference type="InterPro" id="IPR044290">
    <property type="entry name" value="RRA1/2/3"/>
</dbReference>
<name>R1DAY7_EMIHU</name>
<accession>R1DAY7</accession>
<dbReference type="GeneID" id="17257878"/>
<feature type="domain" description="Nucleotide-diphospho-sugar transferase" evidence="1">
    <location>
        <begin position="67"/>
        <end position="303"/>
    </location>
</feature>
<proteinExistence type="predicted"/>
<dbReference type="Pfam" id="PF03407">
    <property type="entry name" value="Nucleotid_trans"/>
    <property type="match status" value="1"/>
</dbReference>
<dbReference type="PANTHER" id="PTHR46581:SF3">
    <property type="entry name" value="ARABINOSYLTRANSFERASE RRA3"/>
    <property type="match status" value="1"/>
</dbReference>
<sequence length="453" mass="49503">PAGGDTKPLDLIAPADGPWPVNCAELPELCEVVKKVAVGRAVMAAVSNSNILQMLGQFVDVVQKVGVPNFLVVALDERTKQFLDGRGCPSYRRSLRARGGGTDNHATSSLKFQILAEMLSVGVSVLLSDVDIVITKDLLGLRRETRRERCASSRLVRGMTDGWDDRTAYGHVLPTAMPGSKEPPLASLRLVARNSGLFYLGRHATLAPGWASPASLHARSQSRGRPREARPDAPRLACAQEIFRLAYGSHEVAGVTVRTMNYMCFLNTKFLFKHMRSDAALADRSRHVPVSCHVNYHPEKEARMVSIKAFYHGGDDAALKPWNGGEGRNTGGCSGKVGVNTDRMPPLGDKGYKDFKLGDSLLAANEEWSWSGEGGGVHFRAGGALSSPWGEGTWGPVPSPWRKDSVYVALGGQTYLLMFLSEKWAFTAVRCSDEEVSFGQLKRRDTPQRRLVW</sequence>
<dbReference type="PANTHER" id="PTHR46581">
    <property type="entry name" value="ARABINOSYLTRANSFERASE RRA3"/>
    <property type="match status" value="1"/>
</dbReference>
<reference evidence="2" key="1">
    <citation type="submission" date="2012-07" db="EMBL/GenBank/DDBJ databases">
        <title>Genome variability drives Emilianias global distribution.</title>
        <authorList>
            <consortium name="DOE Joint Genome Institute"/>
            <person name="Read B."/>
            <person name="Kegel J."/>
            <person name="Klute M."/>
            <person name="Kuo A."/>
            <person name="Lefebvre S.C."/>
            <person name="Maumus F."/>
            <person name="Mayer C."/>
            <person name="Miller J."/>
            <person name="Allen A."/>
            <person name="Bidle K."/>
            <person name="Borodovsky M."/>
            <person name="Bowler C."/>
            <person name="Brownlee C."/>
            <person name="Claverie J.-M."/>
            <person name="Cock M."/>
            <person name="De Vargas C."/>
            <person name="Elias M."/>
            <person name="Frickenhaus S."/>
            <person name="Gladyshev V.N."/>
            <person name="Gonzalez K."/>
            <person name="Guda C."/>
            <person name="Hadaegh A."/>
            <person name="Herman E."/>
            <person name="Iglesias-Rodriguez D."/>
            <person name="Jones B."/>
            <person name="Lawson T."/>
            <person name="Leese F."/>
            <person name="Lin Y.-C."/>
            <person name="Lindquist E."/>
            <person name="Lobanov A."/>
            <person name="Lucas S."/>
            <person name="Malik S.-H.B."/>
            <person name="Marsh M.E."/>
            <person name="Mock T."/>
            <person name="Monier A."/>
            <person name="Moreau H."/>
            <person name="Mueller-Roeber B."/>
            <person name="Napier J."/>
            <person name="Ogata H."/>
            <person name="Parker M."/>
            <person name="Probert I."/>
            <person name="Quesneville H."/>
            <person name="Raines C."/>
            <person name="Rensing S."/>
            <person name="Riano-Pachon D.M."/>
            <person name="Richier S."/>
            <person name="Rokitta S."/>
            <person name="Salamov A."/>
            <person name="Sarno A.F."/>
            <person name="Schmutz J."/>
            <person name="Schroeder D."/>
            <person name="Shiraiwa Y."/>
            <person name="Soanes D.M."/>
            <person name="Valentin K."/>
            <person name="Van Der Giezen M."/>
            <person name="Van Der Peer Y."/>
            <person name="Vardi A."/>
            <person name="Verret F."/>
            <person name="Von Dassow P."/>
            <person name="Wheeler G."/>
            <person name="Williams B."/>
            <person name="Wilson W."/>
            <person name="Wolfe G."/>
            <person name="Wurch L.L."/>
            <person name="Young J."/>
            <person name="Dacks J.B."/>
            <person name="Delwiche C.F."/>
            <person name="Dyhrman S."/>
            <person name="Glockner G."/>
            <person name="John U."/>
            <person name="Richards T."/>
            <person name="Worden A.Z."/>
            <person name="Zhang X."/>
            <person name="Grigoriev I.V."/>
        </authorList>
    </citation>
    <scope>NUCLEOTIDE SEQUENCE</scope>
    <source>
        <strain evidence="2">CCMP1516</strain>
    </source>
</reference>
<dbReference type="AlphaFoldDB" id="R1DAY7"/>
<feature type="non-terminal residue" evidence="2">
    <location>
        <position position="1"/>
    </location>
</feature>
<dbReference type="InterPro" id="IPR005069">
    <property type="entry name" value="Nucl-diP-sugar_transferase"/>
</dbReference>
<gene>
    <name evidence="2" type="ORF">EMIHUDRAFT_120269</name>
</gene>
<evidence type="ECO:0000259" key="1">
    <source>
        <dbReference type="Pfam" id="PF03407"/>
    </source>
</evidence>
<protein>
    <recommendedName>
        <fullName evidence="1">Nucleotide-diphospho-sugar transferase domain-containing protein</fullName>
    </recommendedName>
</protein>
<evidence type="ECO:0000313" key="2">
    <source>
        <dbReference type="EMBL" id="EOD11730.1"/>
    </source>
</evidence>
<dbReference type="KEGG" id="ehx:EMIHUDRAFT_120269"/>
<dbReference type="RefSeq" id="XP_005764159.1">
    <property type="nucleotide sequence ID" value="XM_005764102.1"/>
</dbReference>